<evidence type="ECO:0000313" key="2">
    <source>
        <dbReference type="Proteomes" id="UP000613160"/>
    </source>
</evidence>
<dbReference type="EMBL" id="BMJJ01000006">
    <property type="protein sequence ID" value="GGD24273.1"/>
    <property type="molecule type" value="Genomic_DNA"/>
</dbReference>
<dbReference type="Proteomes" id="UP000613160">
    <property type="component" value="Unassembled WGS sequence"/>
</dbReference>
<reference evidence="1" key="2">
    <citation type="submission" date="2020-09" db="EMBL/GenBank/DDBJ databases">
        <authorList>
            <person name="Sun Q."/>
            <person name="Zhou Y."/>
        </authorList>
    </citation>
    <scope>NUCLEOTIDE SEQUENCE</scope>
    <source>
        <strain evidence="1">CGMCC 1.15493</strain>
    </source>
</reference>
<name>A0A916Y0S5_9HYPH</name>
<keyword evidence="2" id="KW-1185">Reference proteome</keyword>
<proteinExistence type="predicted"/>
<dbReference type="AlphaFoldDB" id="A0A916Y0S5"/>
<sequence length="55" mass="6160">MDQERDKSFWLELEAASKGLSIAGDKGQAQRLEQLFEEMASEERAGEVDRISSDA</sequence>
<protein>
    <submittedName>
        <fullName evidence="1">Uncharacterized protein</fullName>
    </submittedName>
</protein>
<accession>A0A916Y0S5</accession>
<comment type="caution">
    <text evidence="1">The sequence shown here is derived from an EMBL/GenBank/DDBJ whole genome shotgun (WGS) entry which is preliminary data.</text>
</comment>
<organism evidence="1 2">
    <name type="scientific">Aureimonas glaciei</name>
    <dbReference type="NCBI Taxonomy" id="1776957"/>
    <lineage>
        <taxon>Bacteria</taxon>
        <taxon>Pseudomonadati</taxon>
        <taxon>Pseudomonadota</taxon>
        <taxon>Alphaproteobacteria</taxon>
        <taxon>Hyphomicrobiales</taxon>
        <taxon>Aurantimonadaceae</taxon>
        <taxon>Aureimonas</taxon>
    </lineage>
</organism>
<gene>
    <name evidence="1" type="ORF">GCM10011335_29000</name>
</gene>
<evidence type="ECO:0000313" key="1">
    <source>
        <dbReference type="EMBL" id="GGD24273.1"/>
    </source>
</evidence>
<dbReference type="RefSeq" id="WP_188851846.1">
    <property type="nucleotide sequence ID" value="NZ_BMJJ01000006.1"/>
</dbReference>
<reference evidence="1" key="1">
    <citation type="journal article" date="2014" name="Int. J. Syst. Evol. Microbiol.">
        <title>Complete genome sequence of Corynebacterium casei LMG S-19264T (=DSM 44701T), isolated from a smear-ripened cheese.</title>
        <authorList>
            <consortium name="US DOE Joint Genome Institute (JGI-PGF)"/>
            <person name="Walter F."/>
            <person name="Albersmeier A."/>
            <person name="Kalinowski J."/>
            <person name="Ruckert C."/>
        </authorList>
    </citation>
    <scope>NUCLEOTIDE SEQUENCE</scope>
    <source>
        <strain evidence="1">CGMCC 1.15493</strain>
    </source>
</reference>